<feature type="region of interest" description="Disordered" evidence="1">
    <location>
        <begin position="1"/>
        <end position="29"/>
    </location>
</feature>
<feature type="compositionally biased region" description="Pro residues" evidence="1">
    <location>
        <begin position="85"/>
        <end position="94"/>
    </location>
</feature>
<dbReference type="EnsemblPlants" id="AET2Gv20659400.16">
    <property type="protein sequence ID" value="AET2Gv20659400.16"/>
    <property type="gene ID" value="AET2Gv20659400"/>
</dbReference>
<dbReference type="Gramene" id="AET2Gv20659400.16">
    <property type="protein sequence ID" value="AET2Gv20659400.16"/>
    <property type="gene ID" value="AET2Gv20659400"/>
</dbReference>
<dbReference type="Gramene" id="AET2Gv20659400.13">
    <property type="protein sequence ID" value="AET2Gv20659400.13"/>
    <property type="gene ID" value="AET2Gv20659400"/>
</dbReference>
<dbReference type="AlphaFoldDB" id="A0A453BWT6"/>
<name>A0A453BWT6_AEGTS</name>
<feature type="compositionally biased region" description="Low complexity" evidence="1">
    <location>
        <begin position="51"/>
        <end position="65"/>
    </location>
</feature>
<reference evidence="3" key="1">
    <citation type="journal article" date="2014" name="Science">
        <title>Ancient hybridizations among the ancestral genomes of bread wheat.</title>
        <authorList>
            <consortium name="International Wheat Genome Sequencing Consortium,"/>
            <person name="Marcussen T."/>
            <person name="Sandve S.R."/>
            <person name="Heier L."/>
            <person name="Spannagl M."/>
            <person name="Pfeifer M."/>
            <person name="Jakobsen K.S."/>
            <person name="Wulff B.B."/>
            <person name="Steuernagel B."/>
            <person name="Mayer K.F."/>
            <person name="Olsen O.A."/>
        </authorList>
    </citation>
    <scope>NUCLEOTIDE SEQUENCE [LARGE SCALE GENOMIC DNA]</scope>
    <source>
        <strain evidence="3">cv. AL8/78</strain>
    </source>
</reference>
<accession>A0A453BWT6</accession>
<evidence type="ECO:0000256" key="1">
    <source>
        <dbReference type="SAM" id="MobiDB-lite"/>
    </source>
</evidence>
<evidence type="ECO:0000313" key="3">
    <source>
        <dbReference type="Proteomes" id="UP000015105"/>
    </source>
</evidence>
<feature type="compositionally biased region" description="Pro residues" evidence="1">
    <location>
        <begin position="16"/>
        <end position="29"/>
    </location>
</feature>
<reference evidence="2" key="5">
    <citation type="journal article" date="2021" name="G3 (Bethesda)">
        <title>Aegilops tauschii genome assembly Aet v5.0 features greater sequence contiguity and improved annotation.</title>
        <authorList>
            <person name="Wang L."/>
            <person name="Zhu T."/>
            <person name="Rodriguez J.C."/>
            <person name="Deal K.R."/>
            <person name="Dubcovsky J."/>
            <person name="McGuire P.E."/>
            <person name="Lux T."/>
            <person name="Spannagl M."/>
            <person name="Mayer K.F.X."/>
            <person name="Baldrich P."/>
            <person name="Meyers B.C."/>
            <person name="Huo N."/>
            <person name="Gu Y.Q."/>
            <person name="Zhou H."/>
            <person name="Devos K.M."/>
            <person name="Bennetzen J.L."/>
            <person name="Unver T."/>
            <person name="Budak H."/>
            <person name="Gulick P.J."/>
            <person name="Galiba G."/>
            <person name="Kalapos B."/>
            <person name="Nelson D.R."/>
            <person name="Li P."/>
            <person name="You F.M."/>
            <person name="Luo M.C."/>
            <person name="Dvorak J."/>
        </authorList>
    </citation>
    <scope>NUCLEOTIDE SEQUENCE [LARGE SCALE GENOMIC DNA]</scope>
    <source>
        <strain evidence="2">cv. AL8/78</strain>
    </source>
</reference>
<feature type="region of interest" description="Disordered" evidence="1">
    <location>
        <begin position="47"/>
        <end position="109"/>
    </location>
</feature>
<proteinExistence type="predicted"/>
<evidence type="ECO:0000313" key="2">
    <source>
        <dbReference type="EnsemblPlants" id="AET2Gv20659400.11"/>
    </source>
</evidence>
<dbReference type="EnsemblPlants" id="AET2Gv20659400.13">
    <property type="protein sequence ID" value="AET2Gv20659400.13"/>
    <property type="gene ID" value="AET2Gv20659400"/>
</dbReference>
<reference evidence="3" key="2">
    <citation type="journal article" date="2017" name="Nat. Plants">
        <title>The Aegilops tauschii genome reveals multiple impacts of transposons.</title>
        <authorList>
            <person name="Zhao G."/>
            <person name="Zou C."/>
            <person name="Li K."/>
            <person name="Wang K."/>
            <person name="Li T."/>
            <person name="Gao L."/>
            <person name="Zhang X."/>
            <person name="Wang H."/>
            <person name="Yang Z."/>
            <person name="Liu X."/>
            <person name="Jiang W."/>
            <person name="Mao L."/>
            <person name="Kong X."/>
            <person name="Jiao Y."/>
            <person name="Jia J."/>
        </authorList>
    </citation>
    <scope>NUCLEOTIDE SEQUENCE [LARGE SCALE GENOMIC DNA]</scope>
    <source>
        <strain evidence="3">cv. AL8/78</strain>
    </source>
</reference>
<reference evidence="2" key="4">
    <citation type="submission" date="2019-03" db="UniProtKB">
        <authorList>
            <consortium name="EnsemblPlants"/>
        </authorList>
    </citation>
    <scope>IDENTIFICATION</scope>
</reference>
<dbReference type="Gramene" id="AET2Gv20659400.11">
    <property type="protein sequence ID" value="AET2Gv20659400.11"/>
    <property type="gene ID" value="AET2Gv20659400"/>
</dbReference>
<dbReference type="Proteomes" id="UP000015105">
    <property type="component" value="Chromosome 2D"/>
</dbReference>
<reference evidence="2" key="3">
    <citation type="journal article" date="2017" name="Nature">
        <title>Genome sequence of the progenitor of the wheat D genome Aegilops tauschii.</title>
        <authorList>
            <person name="Luo M.C."/>
            <person name="Gu Y.Q."/>
            <person name="Puiu D."/>
            <person name="Wang H."/>
            <person name="Twardziok S.O."/>
            <person name="Deal K.R."/>
            <person name="Huo N."/>
            <person name="Zhu T."/>
            <person name="Wang L."/>
            <person name="Wang Y."/>
            <person name="McGuire P.E."/>
            <person name="Liu S."/>
            <person name="Long H."/>
            <person name="Ramasamy R.K."/>
            <person name="Rodriguez J.C."/>
            <person name="Van S.L."/>
            <person name="Yuan L."/>
            <person name="Wang Z."/>
            <person name="Xia Z."/>
            <person name="Xiao L."/>
            <person name="Anderson O.D."/>
            <person name="Ouyang S."/>
            <person name="Liang Y."/>
            <person name="Zimin A.V."/>
            <person name="Pertea G."/>
            <person name="Qi P."/>
            <person name="Bennetzen J.L."/>
            <person name="Dai X."/>
            <person name="Dawson M.W."/>
            <person name="Muller H.G."/>
            <person name="Kugler K."/>
            <person name="Rivarola-Duarte L."/>
            <person name="Spannagl M."/>
            <person name="Mayer K.F.X."/>
            <person name="Lu F.H."/>
            <person name="Bevan M.W."/>
            <person name="Leroy P."/>
            <person name="Li P."/>
            <person name="You F.M."/>
            <person name="Sun Q."/>
            <person name="Liu Z."/>
            <person name="Lyons E."/>
            <person name="Wicker T."/>
            <person name="Salzberg S.L."/>
            <person name="Devos K.M."/>
            <person name="Dvorak J."/>
        </authorList>
    </citation>
    <scope>NUCLEOTIDE SEQUENCE [LARGE SCALE GENOMIC DNA]</scope>
    <source>
        <strain evidence="2">cv. AL8/78</strain>
    </source>
</reference>
<dbReference type="EnsemblPlants" id="AET2Gv20659400.11">
    <property type="protein sequence ID" value="AET2Gv20659400.11"/>
    <property type="gene ID" value="AET2Gv20659400"/>
</dbReference>
<organism evidence="2 3">
    <name type="scientific">Aegilops tauschii subsp. strangulata</name>
    <name type="common">Goatgrass</name>
    <dbReference type="NCBI Taxonomy" id="200361"/>
    <lineage>
        <taxon>Eukaryota</taxon>
        <taxon>Viridiplantae</taxon>
        <taxon>Streptophyta</taxon>
        <taxon>Embryophyta</taxon>
        <taxon>Tracheophyta</taxon>
        <taxon>Spermatophyta</taxon>
        <taxon>Magnoliopsida</taxon>
        <taxon>Liliopsida</taxon>
        <taxon>Poales</taxon>
        <taxon>Poaceae</taxon>
        <taxon>BOP clade</taxon>
        <taxon>Pooideae</taxon>
        <taxon>Triticodae</taxon>
        <taxon>Triticeae</taxon>
        <taxon>Triticinae</taxon>
        <taxon>Aegilops</taxon>
    </lineage>
</organism>
<sequence length="150" mass="15508">ATSAPPRLRTQAAAPSPVPVAPPLEPPAGPLPLVLLPAPILLPRGNPSRRPLPLVLLPAPLPGGAPDRRATSAPPRRRTQAAAPSPVPVAPPLEMPAGALPSPEELGETVRSGGGGLLQTLLRLPFLPRRLLRLPPLTQGSFSVDLLFVT</sequence>
<protein>
    <submittedName>
        <fullName evidence="2">Uncharacterized protein</fullName>
    </submittedName>
</protein>
<keyword evidence="3" id="KW-1185">Reference proteome</keyword>